<accession>A0AAW6ASK9</accession>
<protein>
    <submittedName>
        <fullName evidence="2">DUF2812 domain-containing protein</fullName>
    </submittedName>
</protein>
<keyword evidence="1" id="KW-1133">Transmembrane helix</keyword>
<keyword evidence="1" id="KW-0812">Transmembrane</keyword>
<proteinExistence type="predicted"/>
<organism evidence="2 3">
    <name type="scientific">Clostridium symbiosum</name>
    <name type="common">Bacteroides symbiosus</name>
    <dbReference type="NCBI Taxonomy" id="1512"/>
    <lineage>
        <taxon>Bacteria</taxon>
        <taxon>Bacillati</taxon>
        <taxon>Bacillota</taxon>
        <taxon>Clostridia</taxon>
        <taxon>Lachnospirales</taxon>
        <taxon>Lachnospiraceae</taxon>
        <taxon>Otoolea</taxon>
    </lineage>
</organism>
<keyword evidence="1" id="KW-0472">Membrane</keyword>
<reference evidence="2" key="1">
    <citation type="submission" date="2023-01" db="EMBL/GenBank/DDBJ databases">
        <title>Human gut microbiome strain richness.</title>
        <authorList>
            <person name="Chen-Liaw A."/>
        </authorList>
    </citation>
    <scope>NUCLEOTIDE SEQUENCE</scope>
    <source>
        <strain evidence="2">B1_m1001713B170214d0_201011</strain>
    </source>
</reference>
<dbReference type="Pfam" id="PF11193">
    <property type="entry name" value="DUF2812"/>
    <property type="match status" value="1"/>
</dbReference>
<dbReference type="Proteomes" id="UP001300871">
    <property type="component" value="Unassembled WGS sequence"/>
</dbReference>
<dbReference type="EMBL" id="JAQLGM010000012">
    <property type="protein sequence ID" value="MDB1999909.1"/>
    <property type="molecule type" value="Genomic_DNA"/>
</dbReference>
<feature type="transmembrane region" description="Helical" evidence="1">
    <location>
        <begin position="210"/>
        <end position="233"/>
    </location>
</feature>
<dbReference type="InterPro" id="IPR021359">
    <property type="entry name" value="DUF2812"/>
</dbReference>
<dbReference type="RefSeq" id="WP_272122257.1">
    <property type="nucleotide sequence ID" value="NZ_JAQLGH010000014.1"/>
</dbReference>
<evidence type="ECO:0000313" key="2">
    <source>
        <dbReference type="EMBL" id="MDB1999909.1"/>
    </source>
</evidence>
<feature type="transmembrane region" description="Helical" evidence="1">
    <location>
        <begin position="118"/>
        <end position="141"/>
    </location>
</feature>
<name>A0AAW6ASK9_CLOSY</name>
<sequence length="389" mass="44421">MKKERIRRIPVNDMDIKAVERWLNDMAARGLFLSSTGSSWWRFYEDEPEEVRYRLEPVEERDGKLDHLKNEDYEKMGWKYVASHKDWYHIYLAQSGTAEELHTDPFVKSMLFQKYQKSLWSIALSDMIILGVLIMGIYRLFSTEVSGPALFLASPLFLQNAVVGTLLLIMPLRTAAAIYKVWKLRKDLENGKSGEDGAEALCRIRYSSRAGYAVTFLIAASILTVFTGVGTGAPIEQEIRERQLPVLQELETGGVTAAPGENDTGNVIYFFNPFLKERYEIRQQGYVEREGKNSENKDKLSFLKADLYDARFTWLSEALCRELVEEHLSHHGGGYRVLAKEGYDSFSLLEDGKSQILVARRGKKVLVLYYQGREKLEDKAGVLGTILES</sequence>
<evidence type="ECO:0000256" key="1">
    <source>
        <dbReference type="SAM" id="Phobius"/>
    </source>
</evidence>
<evidence type="ECO:0000313" key="3">
    <source>
        <dbReference type="Proteomes" id="UP001300871"/>
    </source>
</evidence>
<feature type="transmembrane region" description="Helical" evidence="1">
    <location>
        <begin position="161"/>
        <end position="182"/>
    </location>
</feature>
<comment type="caution">
    <text evidence="2">The sequence shown here is derived from an EMBL/GenBank/DDBJ whole genome shotgun (WGS) entry which is preliminary data.</text>
</comment>
<gene>
    <name evidence="2" type="ORF">PM006_06815</name>
</gene>
<dbReference type="AlphaFoldDB" id="A0AAW6ASK9"/>